<keyword evidence="3 5" id="KW-0808">Transferase</keyword>
<gene>
    <name evidence="5" type="ORF">HS1_000705</name>
</gene>
<dbReference type="CDD" id="cd00761">
    <property type="entry name" value="Glyco_tranf_GTA_type"/>
    <property type="match status" value="1"/>
</dbReference>
<comment type="similarity">
    <text evidence="1">Belongs to the glycosyltransferase 2 family.</text>
</comment>
<feature type="domain" description="Glycosyltransferase 2-like" evidence="4">
    <location>
        <begin position="7"/>
        <end position="142"/>
    </location>
</feature>
<name>A0A7U4THR7_DESA2</name>
<dbReference type="PANTHER" id="PTHR43630:SF1">
    <property type="entry name" value="POLY-BETA-1,6-N-ACETYL-D-GLUCOSAMINE SYNTHASE"/>
    <property type="match status" value="1"/>
</dbReference>
<dbReference type="InterPro" id="IPR029044">
    <property type="entry name" value="Nucleotide-diphossugar_trans"/>
</dbReference>
<dbReference type="EMBL" id="CP013015">
    <property type="protein sequence ID" value="AMM40510.1"/>
    <property type="molecule type" value="Genomic_DNA"/>
</dbReference>
<reference evidence="5 6" key="1">
    <citation type="submission" date="2015-10" db="EMBL/GenBank/DDBJ databases">
        <title>Candidatus Desulfofervidus auxilii, a hydrogenotrophic sulfate-reducing bacterium involved in the thermophilic anaerobic oxidation of methane.</title>
        <authorList>
            <person name="Krukenberg V."/>
            <person name="Richter M."/>
            <person name="Wegener G."/>
        </authorList>
    </citation>
    <scope>NUCLEOTIDE SEQUENCE [LARGE SCALE GENOMIC DNA]</scope>
    <source>
        <strain evidence="5 6">HS1</strain>
    </source>
</reference>
<dbReference type="EC" id="2.-.-.-" evidence="5"/>
<dbReference type="GO" id="GO:0016757">
    <property type="term" value="F:glycosyltransferase activity"/>
    <property type="evidence" value="ECO:0007669"/>
    <property type="project" value="UniProtKB-KW"/>
</dbReference>
<accession>A0A7U4THR7</accession>
<dbReference type="SUPFAM" id="SSF53448">
    <property type="entry name" value="Nucleotide-diphospho-sugar transferases"/>
    <property type="match status" value="1"/>
</dbReference>
<dbReference type="AlphaFoldDB" id="A0A7U4THR7"/>
<dbReference type="PANTHER" id="PTHR43630">
    <property type="entry name" value="POLY-BETA-1,6-N-ACETYL-D-GLUCOSAMINE SYNTHASE"/>
    <property type="match status" value="1"/>
</dbReference>
<dbReference type="Gene3D" id="3.90.550.10">
    <property type="entry name" value="Spore Coat Polysaccharide Biosynthesis Protein SpsA, Chain A"/>
    <property type="match status" value="1"/>
</dbReference>
<organism evidence="5 6">
    <name type="scientific">Desulfofervidus auxilii</name>
    <dbReference type="NCBI Taxonomy" id="1621989"/>
    <lineage>
        <taxon>Bacteria</taxon>
        <taxon>Pseudomonadati</taxon>
        <taxon>Thermodesulfobacteriota</taxon>
        <taxon>Candidatus Desulfofervidia</taxon>
        <taxon>Candidatus Desulfofervidales</taxon>
        <taxon>Candidatus Desulfofervidaceae</taxon>
        <taxon>Candidatus Desulfofervidus</taxon>
    </lineage>
</organism>
<evidence type="ECO:0000256" key="1">
    <source>
        <dbReference type="ARBA" id="ARBA00006739"/>
    </source>
</evidence>
<dbReference type="Pfam" id="PF00535">
    <property type="entry name" value="Glycos_transf_2"/>
    <property type="match status" value="1"/>
</dbReference>
<protein>
    <submittedName>
        <fullName evidence="5">Glycosyl transferase</fullName>
        <ecNumber evidence="5">2.-.-.-</ecNumber>
    </submittedName>
</protein>
<evidence type="ECO:0000259" key="4">
    <source>
        <dbReference type="Pfam" id="PF00535"/>
    </source>
</evidence>
<evidence type="ECO:0000256" key="2">
    <source>
        <dbReference type="ARBA" id="ARBA00022676"/>
    </source>
</evidence>
<evidence type="ECO:0000256" key="3">
    <source>
        <dbReference type="ARBA" id="ARBA00022679"/>
    </source>
</evidence>
<dbReference type="Proteomes" id="UP000070560">
    <property type="component" value="Chromosome"/>
</dbReference>
<dbReference type="RefSeq" id="WP_066060999.1">
    <property type="nucleotide sequence ID" value="NZ_CP013015.1"/>
</dbReference>
<evidence type="ECO:0000313" key="6">
    <source>
        <dbReference type="Proteomes" id="UP000070560"/>
    </source>
</evidence>
<dbReference type="OrthoDB" id="9809116at2"/>
<keyword evidence="2" id="KW-0328">Glycosyltransferase</keyword>
<dbReference type="KEGG" id="daw:HS1_000705"/>
<evidence type="ECO:0000313" key="5">
    <source>
        <dbReference type="EMBL" id="AMM40510.1"/>
    </source>
</evidence>
<proteinExistence type="inferred from homology"/>
<keyword evidence="6" id="KW-1185">Reference proteome</keyword>
<sequence length="389" mass="44329">MVEKVTLYIPTYNAEKTLRKCLESVFSQTYPLWEILLVDDGSSDNTVEIARQYNVKIIQHQENKGISVTRNTAISHSNGDFLAGVDSDVTLDPHWLEYIMENFSGNHVGGVGGRIIESNRNGVIGRWLLAHRNPDGGTKKRTVKALPSAAAVFRKKSLLEIGGYNDDKRYDHSDLDASMRIKIIGYELIYEPQALAYHYFSGKNWAVFDSKWKMRKDAYINIGLFNNQYGLARKIHISLSDSLQMIWDDFKNGGYDLLYLDLIGGLRTSLLDIKLFGEIHNQENPDFWETQLAILIGISGMIKEVSTTLSEAVFNDTYDILLDDRSESSSFHRFLDNDGQSVTTHIQKILPKADLSLVSTLLEYFRAFLEGIDLPMWQQIENSYHNLRV</sequence>
<dbReference type="InterPro" id="IPR001173">
    <property type="entry name" value="Glyco_trans_2-like"/>
</dbReference>